<evidence type="ECO:0000259" key="3">
    <source>
        <dbReference type="PROSITE" id="PS50006"/>
    </source>
</evidence>
<feature type="compositionally biased region" description="Acidic residues" evidence="2">
    <location>
        <begin position="417"/>
        <end position="427"/>
    </location>
</feature>
<evidence type="ECO:0000256" key="1">
    <source>
        <dbReference type="ARBA" id="ARBA00022553"/>
    </source>
</evidence>
<dbReference type="AlphaFoldDB" id="A0A2U2RGQ2"/>
<dbReference type="PROSITE" id="PS50006">
    <property type="entry name" value="FHA_DOMAIN"/>
    <property type="match status" value="1"/>
</dbReference>
<dbReference type="CDD" id="cd00060">
    <property type="entry name" value="FHA"/>
    <property type="match status" value="1"/>
</dbReference>
<keyword evidence="5" id="KW-1185">Reference proteome</keyword>
<feature type="compositionally biased region" description="Basic and acidic residues" evidence="2">
    <location>
        <begin position="492"/>
        <end position="501"/>
    </location>
</feature>
<feature type="compositionally biased region" description="Low complexity" evidence="2">
    <location>
        <begin position="213"/>
        <end position="227"/>
    </location>
</feature>
<proteinExistence type="predicted"/>
<reference evidence="4 5" key="1">
    <citation type="submission" date="2018-05" db="EMBL/GenBank/DDBJ databases">
        <title>Brachybacterium sp. M1HQ-2T, whole genome shotgun sequence.</title>
        <authorList>
            <person name="Tuo L."/>
        </authorList>
    </citation>
    <scope>NUCLEOTIDE SEQUENCE [LARGE SCALE GENOMIC DNA]</scope>
    <source>
        <strain evidence="4 5">M1HQ-2</strain>
    </source>
</reference>
<evidence type="ECO:0000313" key="5">
    <source>
        <dbReference type="Proteomes" id="UP000245590"/>
    </source>
</evidence>
<sequence>MSETPSLLGRGAWFNPGPATFVQRRAGWMLLVPGVKRSLVESAWSVLGDPPDAEAVLEKLAAGSEFETEDRLPPVLFALGDGTEVTLGVRGTSPLAVHTPEGCSLLAGTADGPAVISPLTDVRRVAFGDLPAEEPGAALRIVEGMCRVRGFLTMCVDPEDLDDAALTQLQREVEEQGRSIADPEAKERAAQKAAERKAESERREAEREKEAAARPGPSASSRPSGSSTPPPSVTGPRASGAAAAPSMFDDLFSAKTPVDQEHEVGAATPAPEGDAPREPAQAAAPSSLEEPVAQEPAPQEPAPREAAPQGQPAREAESTGPRDAPVAQAPAPTPARSSRLLSSSLFDRRRRPTGTSTVPSSAAPAAPRPVTEGTAASGTSAAASGTPASASEAPGFGASPDPVEDGASSPITRIEPVDAEDAQESPPEETPGRSGSGETSELGAVIGESGGAYDDLFGRTLHRSIEAAAVRCGGEGAEESQEPDAAPAADEEPVRGGDGRAPETTLDAEPFGLEETGTERGSGAEHGAGAEYRTDTDAVPEESTGSDFIDWVPGMRRTTPEVQRTAARARAAVERPAPTPARSPDPAVPDPATGAASTPEVPAPVPASSNGQAPTAPAQPVTLPGTVCVHRHANPPELTRCRWCDAPIEGPVRTVARPPLGLIEISTGGSFLLDRSAIVGRRPRASRVSGDHVPQLITVPSPQQDISRSHLALRLEGWHVLAEDLQTTNGTTLLRAGDQPLRLHPGQSPVLADGDVLDLGDGVRLRLRGRPS</sequence>
<gene>
    <name evidence="4" type="ORF">DEO23_15520</name>
</gene>
<dbReference type="Pfam" id="PF00498">
    <property type="entry name" value="FHA"/>
    <property type="match status" value="1"/>
</dbReference>
<comment type="caution">
    <text evidence="4">The sequence shown here is derived from an EMBL/GenBank/DDBJ whole genome shotgun (WGS) entry which is preliminary data.</text>
</comment>
<dbReference type="SUPFAM" id="SSF49879">
    <property type="entry name" value="SMAD/FHA domain"/>
    <property type="match status" value="1"/>
</dbReference>
<name>A0A2U2RGQ2_9MICO</name>
<dbReference type="EMBL" id="QFKX01000008">
    <property type="protein sequence ID" value="PWH05036.1"/>
    <property type="molecule type" value="Genomic_DNA"/>
</dbReference>
<feature type="region of interest" description="Disordered" evidence="2">
    <location>
        <begin position="472"/>
        <end position="619"/>
    </location>
</feature>
<feature type="domain" description="FHA" evidence="3">
    <location>
        <begin position="677"/>
        <end position="733"/>
    </location>
</feature>
<dbReference type="Proteomes" id="UP000245590">
    <property type="component" value="Unassembled WGS sequence"/>
</dbReference>
<keyword evidence="1" id="KW-0597">Phosphoprotein</keyword>
<dbReference type="InterPro" id="IPR000253">
    <property type="entry name" value="FHA_dom"/>
</dbReference>
<protein>
    <recommendedName>
        <fullName evidence="3">FHA domain-containing protein</fullName>
    </recommendedName>
</protein>
<accession>A0A2U2RGQ2</accession>
<feature type="compositionally biased region" description="Low complexity" evidence="2">
    <location>
        <begin position="324"/>
        <end position="345"/>
    </location>
</feature>
<organism evidence="4 5">
    <name type="scientific">Brachybacterium endophyticum</name>
    <dbReference type="NCBI Taxonomy" id="2182385"/>
    <lineage>
        <taxon>Bacteria</taxon>
        <taxon>Bacillati</taxon>
        <taxon>Actinomycetota</taxon>
        <taxon>Actinomycetes</taxon>
        <taxon>Micrococcales</taxon>
        <taxon>Dermabacteraceae</taxon>
        <taxon>Brachybacterium</taxon>
    </lineage>
</organism>
<feature type="compositionally biased region" description="Basic and acidic residues" evidence="2">
    <location>
        <begin position="172"/>
        <end position="212"/>
    </location>
</feature>
<dbReference type="RefSeq" id="WP_109276939.1">
    <property type="nucleotide sequence ID" value="NZ_QFKX01000008.1"/>
</dbReference>
<dbReference type="OrthoDB" id="5485098at2"/>
<feature type="region of interest" description="Disordered" evidence="2">
    <location>
        <begin position="172"/>
        <end position="455"/>
    </location>
</feature>
<evidence type="ECO:0000313" key="4">
    <source>
        <dbReference type="EMBL" id="PWH05036.1"/>
    </source>
</evidence>
<feature type="compositionally biased region" description="Low complexity" evidence="2">
    <location>
        <begin position="234"/>
        <end position="246"/>
    </location>
</feature>
<evidence type="ECO:0000256" key="2">
    <source>
        <dbReference type="SAM" id="MobiDB-lite"/>
    </source>
</evidence>
<feature type="compositionally biased region" description="Low complexity" evidence="2">
    <location>
        <begin position="564"/>
        <end position="576"/>
    </location>
</feature>
<dbReference type="InterPro" id="IPR008984">
    <property type="entry name" value="SMAD_FHA_dom_sf"/>
</dbReference>
<feature type="compositionally biased region" description="Pro residues" evidence="2">
    <location>
        <begin position="577"/>
        <end position="589"/>
    </location>
</feature>
<feature type="compositionally biased region" description="Low complexity" evidence="2">
    <location>
        <begin position="304"/>
        <end position="313"/>
    </location>
</feature>
<dbReference type="Gene3D" id="2.60.200.20">
    <property type="match status" value="1"/>
</dbReference>
<feature type="compositionally biased region" description="Low complexity" evidence="2">
    <location>
        <begin position="353"/>
        <end position="395"/>
    </location>
</feature>